<dbReference type="InterPro" id="IPR017853">
    <property type="entry name" value="GH"/>
</dbReference>
<dbReference type="InterPro" id="IPR050314">
    <property type="entry name" value="Glycosyl_Hydrlase_18"/>
</dbReference>
<dbReference type="SUPFAM" id="SSF51445">
    <property type="entry name" value="(Trans)glycosidases"/>
    <property type="match status" value="1"/>
</dbReference>
<dbReference type="InterPro" id="IPR011583">
    <property type="entry name" value="Chitinase_II/V-like_cat"/>
</dbReference>
<dbReference type="CDD" id="cd02872">
    <property type="entry name" value="GH18_chitolectin_chitotriosidase"/>
    <property type="match status" value="1"/>
</dbReference>
<dbReference type="RefSeq" id="XP_020652448.2">
    <property type="nucleotide sequence ID" value="XM_020796789.2"/>
</dbReference>
<dbReference type="InterPro" id="IPR001579">
    <property type="entry name" value="Glyco_hydro_18_chit_AS"/>
</dbReference>
<dbReference type="SMART" id="SM00636">
    <property type="entry name" value="Glyco_18"/>
    <property type="match status" value="1"/>
</dbReference>
<evidence type="ECO:0000256" key="3">
    <source>
        <dbReference type="RuleBase" id="RU004453"/>
    </source>
</evidence>
<accession>A0A6J0TXV5</accession>
<dbReference type="Gene3D" id="3.20.20.80">
    <property type="entry name" value="Glycosidases"/>
    <property type="match status" value="1"/>
</dbReference>
<dbReference type="GO" id="GO:0005975">
    <property type="term" value="P:carbohydrate metabolic process"/>
    <property type="evidence" value="ECO:0007669"/>
    <property type="project" value="InterPro"/>
</dbReference>
<proteinExistence type="inferred from homology"/>
<dbReference type="Pfam" id="PF00704">
    <property type="entry name" value="Glyco_hydro_18"/>
    <property type="match status" value="1"/>
</dbReference>
<comment type="similarity">
    <text evidence="3">Belongs to the glycosyl hydrolase 18 family.</text>
</comment>
<dbReference type="Proteomes" id="UP001652642">
    <property type="component" value="Chromosome 4"/>
</dbReference>
<keyword evidence="2" id="KW-0326">Glycosidase</keyword>
<protein>
    <submittedName>
        <fullName evidence="7">Acidic mammalian chitinase-like isoform X2</fullName>
    </submittedName>
</protein>
<name>A0A6J0TXV5_9SAUR</name>
<dbReference type="InterPro" id="IPR001223">
    <property type="entry name" value="Glyco_hydro18_cat"/>
</dbReference>
<evidence type="ECO:0000313" key="7">
    <source>
        <dbReference type="RefSeq" id="XP_020652448.2"/>
    </source>
</evidence>
<organism evidence="6 7">
    <name type="scientific">Pogona vitticeps</name>
    <name type="common">central bearded dragon</name>
    <dbReference type="NCBI Taxonomy" id="103695"/>
    <lineage>
        <taxon>Eukaryota</taxon>
        <taxon>Metazoa</taxon>
        <taxon>Chordata</taxon>
        <taxon>Craniata</taxon>
        <taxon>Vertebrata</taxon>
        <taxon>Euteleostomi</taxon>
        <taxon>Lepidosauria</taxon>
        <taxon>Squamata</taxon>
        <taxon>Bifurcata</taxon>
        <taxon>Unidentata</taxon>
        <taxon>Episquamata</taxon>
        <taxon>Toxicofera</taxon>
        <taxon>Iguania</taxon>
        <taxon>Acrodonta</taxon>
        <taxon>Agamidae</taxon>
        <taxon>Amphibolurinae</taxon>
        <taxon>Pogona</taxon>
    </lineage>
</organism>
<dbReference type="PANTHER" id="PTHR11177">
    <property type="entry name" value="CHITINASE"/>
    <property type="match status" value="1"/>
</dbReference>
<evidence type="ECO:0000256" key="1">
    <source>
        <dbReference type="ARBA" id="ARBA00022801"/>
    </source>
</evidence>
<dbReference type="GO" id="GO:0008061">
    <property type="term" value="F:chitin binding"/>
    <property type="evidence" value="ECO:0007669"/>
    <property type="project" value="InterPro"/>
</dbReference>
<keyword evidence="6" id="KW-1185">Reference proteome</keyword>
<dbReference type="GO" id="GO:0005576">
    <property type="term" value="C:extracellular region"/>
    <property type="evidence" value="ECO:0007669"/>
    <property type="project" value="TreeGrafter"/>
</dbReference>
<reference evidence="7" key="1">
    <citation type="submission" date="2025-08" db="UniProtKB">
        <authorList>
            <consortium name="RefSeq"/>
        </authorList>
    </citation>
    <scope>IDENTIFICATION</scope>
</reference>
<dbReference type="GO" id="GO:0004568">
    <property type="term" value="F:chitinase activity"/>
    <property type="evidence" value="ECO:0007669"/>
    <property type="project" value="TreeGrafter"/>
</dbReference>
<dbReference type="InParanoid" id="A0A6J0TXV5"/>
<dbReference type="OrthoDB" id="76388at2759"/>
<dbReference type="GeneID" id="110080680"/>
<keyword evidence="1" id="KW-0378">Hydrolase</keyword>
<dbReference type="PROSITE" id="PS51910">
    <property type="entry name" value="GH18_2"/>
    <property type="match status" value="1"/>
</dbReference>
<evidence type="ECO:0000256" key="2">
    <source>
        <dbReference type="ARBA" id="ARBA00023295"/>
    </source>
</evidence>
<feature type="domain" description="GH18" evidence="5">
    <location>
        <begin position="44"/>
        <end position="409"/>
    </location>
</feature>
<feature type="signal peptide" evidence="4">
    <location>
        <begin position="1"/>
        <end position="22"/>
    </location>
</feature>
<evidence type="ECO:0000256" key="4">
    <source>
        <dbReference type="SAM" id="SignalP"/>
    </source>
</evidence>
<evidence type="ECO:0000313" key="6">
    <source>
        <dbReference type="Proteomes" id="UP001652642"/>
    </source>
</evidence>
<dbReference type="AlphaFoldDB" id="A0A6J0TXV5"/>
<dbReference type="GO" id="GO:0006032">
    <property type="term" value="P:chitin catabolic process"/>
    <property type="evidence" value="ECO:0007669"/>
    <property type="project" value="TreeGrafter"/>
</dbReference>
<dbReference type="Gene3D" id="3.10.50.10">
    <property type="match status" value="1"/>
</dbReference>
<keyword evidence="4" id="KW-0732">Signal</keyword>
<dbReference type="SUPFAM" id="SSF54556">
    <property type="entry name" value="Chitinase insertion domain"/>
    <property type="match status" value="1"/>
</dbReference>
<sequence>MGKLPLRTAAVVCLLLICSVSCQYDCRKESNMHKPVISTNSSAYKLVCYVTNWDQYRKGSAKFTPDNVDPYLCTHLIFAFAGIQNNQITTTEWNDELLYRQLNALKKKNNMLLTLLAVGGGTFDNEKFITIVSSPTNRQIFITSVINLLRTYGFNGLDLDWEYPGSKGSPPEDKHRFTVLTQDISAAFRKESEATGCPRLLLSAAVASNKYTIDAGYEIAALGKSLDFINVMTYDFHGSWAPVTGHNSPLYQGSHDYDPVPFYNCEYAMKYWKDNGAPPEKLMMGFPTYGRSFKLSGTDTGVGASASGGGSPGAYTRQSGILAYYEVCDFLNGATKAWIEEQKVPYAFKDGEWVGYDNERSFQLKAEFLKREQYGGAVVWTLGMDDFSGTFCGQGPNVLVNKLKDTFKN</sequence>
<dbReference type="InterPro" id="IPR029070">
    <property type="entry name" value="Chitinase_insertion_sf"/>
</dbReference>
<feature type="chain" id="PRO_5046646852" evidence="4">
    <location>
        <begin position="23"/>
        <end position="409"/>
    </location>
</feature>
<evidence type="ECO:0000259" key="5">
    <source>
        <dbReference type="PROSITE" id="PS51910"/>
    </source>
</evidence>
<dbReference type="PANTHER" id="PTHR11177:SF248">
    <property type="entry name" value="CHITOTRIOSIDASE-1"/>
    <property type="match status" value="1"/>
</dbReference>
<dbReference type="KEGG" id="pvt:110080680"/>
<dbReference type="PROSITE" id="PS01095">
    <property type="entry name" value="GH18_1"/>
    <property type="match status" value="1"/>
</dbReference>
<gene>
    <name evidence="7" type="primary">LOC110080680</name>
</gene>